<dbReference type="Pfam" id="PF00271">
    <property type="entry name" value="Helicase_C"/>
    <property type="match status" value="1"/>
</dbReference>
<comment type="caution">
    <text evidence="5">The sequence shown here is derived from an EMBL/GenBank/DDBJ whole genome shotgun (WGS) entry which is preliminary data.</text>
</comment>
<name>M2QDH5_9PSEU</name>
<keyword evidence="5" id="KW-0067">ATP-binding</keyword>
<keyword evidence="5" id="KW-0347">Helicase</keyword>
<dbReference type="PANTHER" id="PTHR10799">
    <property type="entry name" value="SNF2/RAD54 HELICASE FAMILY"/>
    <property type="match status" value="1"/>
</dbReference>
<dbReference type="InterPro" id="IPR001650">
    <property type="entry name" value="Helicase_C-like"/>
</dbReference>
<dbReference type="Gene3D" id="3.40.50.300">
    <property type="entry name" value="P-loop containing nucleotide triphosphate hydrolases"/>
    <property type="match status" value="1"/>
</dbReference>
<keyword evidence="5" id="KW-0547">Nucleotide-binding</keyword>
<dbReference type="Gene3D" id="3.40.50.10810">
    <property type="entry name" value="Tandem AAA-ATPase domain"/>
    <property type="match status" value="1"/>
</dbReference>
<dbReference type="CDD" id="cd18793">
    <property type="entry name" value="SF2_C_SNF"/>
    <property type="match status" value="1"/>
</dbReference>
<dbReference type="EMBL" id="ANMG01000055">
    <property type="protein sequence ID" value="EMD24801.1"/>
    <property type="molecule type" value="Genomic_DNA"/>
</dbReference>
<dbReference type="SMART" id="SM00487">
    <property type="entry name" value="DEXDc"/>
    <property type="match status" value="1"/>
</dbReference>
<evidence type="ECO:0000313" key="5">
    <source>
        <dbReference type="EMBL" id="EMD24801.1"/>
    </source>
</evidence>
<dbReference type="GO" id="GO:0004386">
    <property type="term" value="F:helicase activity"/>
    <property type="evidence" value="ECO:0007669"/>
    <property type="project" value="UniProtKB-KW"/>
</dbReference>
<dbReference type="FunFam" id="3.40.50.10810:FF:000031">
    <property type="entry name" value="Helicase, SNF2/RAD54 family"/>
    <property type="match status" value="1"/>
</dbReference>
<feature type="domain" description="Helicase ATP-binding" evidence="3">
    <location>
        <begin position="566"/>
        <end position="723"/>
    </location>
</feature>
<organism evidence="5 6">
    <name type="scientific">Amycolatopsis azurea DSM 43854</name>
    <dbReference type="NCBI Taxonomy" id="1238180"/>
    <lineage>
        <taxon>Bacteria</taxon>
        <taxon>Bacillati</taxon>
        <taxon>Actinomycetota</taxon>
        <taxon>Actinomycetes</taxon>
        <taxon>Pseudonocardiales</taxon>
        <taxon>Pseudonocardiaceae</taxon>
        <taxon>Amycolatopsis</taxon>
    </lineage>
</organism>
<evidence type="ECO:0000259" key="3">
    <source>
        <dbReference type="PROSITE" id="PS51192"/>
    </source>
</evidence>
<proteinExistence type="predicted"/>
<evidence type="ECO:0000256" key="1">
    <source>
        <dbReference type="ARBA" id="ARBA00022801"/>
    </source>
</evidence>
<dbReference type="FunFam" id="3.40.50.300:FF:000533">
    <property type="entry name" value="Helicase, Snf2 family"/>
    <property type="match status" value="1"/>
</dbReference>
<dbReference type="Proteomes" id="UP000014137">
    <property type="component" value="Unassembled WGS sequence"/>
</dbReference>
<dbReference type="GO" id="GO:0016787">
    <property type="term" value="F:hydrolase activity"/>
    <property type="evidence" value="ECO:0007669"/>
    <property type="project" value="UniProtKB-KW"/>
</dbReference>
<dbReference type="Pfam" id="PF12419">
    <property type="entry name" value="DUF3670"/>
    <property type="match status" value="1"/>
</dbReference>
<keyword evidence="1" id="KW-0378">Hydrolase</keyword>
<dbReference type="AlphaFoldDB" id="M2QDH5"/>
<feature type="region of interest" description="Disordered" evidence="2">
    <location>
        <begin position="1"/>
        <end position="22"/>
    </location>
</feature>
<dbReference type="InterPro" id="IPR038718">
    <property type="entry name" value="SNF2-like_sf"/>
</dbReference>
<dbReference type="InterPro" id="IPR014001">
    <property type="entry name" value="Helicase_ATP-bd"/>
</dbReference>
<dbReference type="SMART" id="SM00490">
    <property type="entry name" value="HELICc"/>
    <property type="match status" value="1"/>
</dbReference>
<feature type="domain" description="Helicase C-terminal" evidence="4">
    <location>
        <begin position="849"/>
        <end position="1005"/>
    </location>
</feature>
<dbReference type="CDD" id="cd18012">
    <property type="entry name" value="DEXQc_arch_SWI2_SNF2"/>
    <property type="match status" value="1"/>
</dbReference>
<dbReference type="InterPro" id="IPR022138">
    <property type="entry name" value="DUF3670"/>
</dbReference>
<dbReference type="Pfam" id="PF00176">
    <property type="entry name" value="SNF2-rel_dom"/>
    <property type="match status" value="1"/>
</dbReference>
<evidence type="ECO:0000313" key="6">
    <source>
        <dbReference type="Proteomes" id="UP000014137"/>
    </source>
</evidence>
<evidence type="ECO:0000256" key="2">
    <source>
        <dbReference type="SAM" id="MobiDB-lite"/>
    </source>
</evidence>
<dbReference type="GO" id="GO:0005524">
    <property type="term" value="F:ATP binding"/>
    <property type="evidence" value="ECO:0007669"/>
    <property type="project" value="InterPro"/>
</dbReference>
<dbReference type="PROSITE" id="PS51194">
    <property type="entry name" value="HELICASE_CTER"/>
    <property type="match status" value="1"/>
</dbReference>
<dbReference type="PATRIC" id="fig|1238180.3.peg.5737"/>
<dbReference type="InterPro" id="IPR000330">
    <property type="entry name" value="SNF2_N"/>
</dbReference>
<dbReference type="InterPro" id="IPR027417">
    <property type="entry name" value="P-loop_NTPase"/>
</dbReference>
<protein>
    <submittedName>
        <fullName evidence="5">Helicase, SNF2/RAD54 family</fullName>
    </submittedName>
</protein>
<accession>M2QDH5</accession>
<gene>
    <name evidence="5" type="ORF">C791_5821</name>
</gene>
<evidence type="ECO:0000259" key="4">
    <source>
        <dbReference type="PROSITE" id="PS51194"/>
    </source>
</evidence>
<dbReference type="SUPFAM" id="SSF52540">
    <property type="entry name" value="P-loop containing nucleoside triphosphate hydrolases"/>
    <property type="match status" value="2"/>
</dbReference>
<sequence>MTLADRTLIGAGHAGGTDRERGTMTPLVVHGLWSRGRGIVLWGEHGDRPATTSMRPSSAARPHPFAASVADLTALHPGKPASAVLLLPSRRGGPVASPELGSRGRPQQQELTLEPWSVPALLIDPSELGDLADTVSYGTSVRHLRAVVRLANDLVRRGRVLPTLVRNEIVARARWRPVARGGDAVRLRALIAAIPPVGRAEHPGPDPAALVTDALHTLVDAAVRDRLAAAGHATESDGREGPFGSWLHALKSADDRISQAPGRMGIVAEGIAAWDEVGDTDLTEGTVCLRLDEVPTLYGPADDPDDQTGDGTKWQLRFLLRSAADPSLLLPAEDVWSGKAGAKFTDPEGLFTAELERAAGVLPMLGPAVEAAKPGIYDLTVAETVEFLDGGAEKLVAAGFDVELPASWGGRRKLALKLSVRGAPVDQAAVHRLGRHQLASYRWALAVGEDALTDEELAGLAAAKSSLVRLRGRWVSVDPELLRAGLDYLRRDPDREKPPLPTPADLLALLHGGFEAPLPVTEVTTDGWIDDFLDGRVQRTIEPVEPPPTFLATLRPYQSRGVAWLSFMASIGLGACLADDMGLGKTVQLLALEAIERAQGDTGPTLLVCPMSLLGTWQREAAKFAPELRVHLHHGADRDHARMKGADLVVTTYSTAARDADELAGTRWHRLVLDEAQAVKNQNTGPAQALRRIPAGHRVALTGTPVENRLADLWAISDLLNPGVLGGRQEFRERFEVPIERRGDLTAVTELRRLTRPFLLRRLKTDPTVLADLPEKIEILQEYRLTREQVTLYRATVDEMMTKIADSAGVKRRGNILAAITKLKQICNHPAHLLHDGSPIGIRSGKVNRLEELLAEILDSGDRALCFTQFAEFGHLLVPHLSHRLNVKVAFLHGGLSQRRRDSIVEHFQSGDGPSILLASLKTGGAGLTLTAATHVLHLDRWWNPAVEEQATDRAFRIGQRNSVQVRKFVCPGTIEERIDAVITKKEALADLVVTDGEDWLTELSTDSLREVFALGREASDD</sequence>
<dbReference type="PROSITE" id="PS51192">
    <property type="entry name" value="HELICASE_ATP_BIND_1"/>
    <property type="match status" value="1"/>
</dbReference>
<dbReference type="InterPro" id="IPR049730">
    <property type="entry name" value="SNF2/RAD54-like_C"/>
</dbReference>
<reference evidence="5 6" key="1">
    <citation type="submission" date="2012-10" db="EMBL/GenBank/DDBJ databases">
        <title>Genome assembly of Amycolatopsis azurea DSM 43854.</title>
        <authorList>
            <person name="Khatri I."/>
            <person name="Kaur I."/>
            <person name="Subramanian S."/>
            <person name="Mayilraj S."/>
        </authorList>
    </citation>
    <scope>NUCLEOTIDE SEQUENCE [LARGE SCALE GENOMIC DNA]</scope>
    <source>
        <strain evidence="5 6">DSM 43854</strain>
    </source>
</reference>